<dbReference type="GO" id="GO:0016853">
    <property type="term" value="F:isomerase activity"/>
    <property type="evidence" value="ECO:0007669"/>
    <property type="project" value="UniProtKB-KW"/>
</dbReference>
<dbReference type="Proteomes" id="UP000182427">
    <property type="component" value="Chromosome I"/>
</dbReference>
<dbReference type="GO" id="GO:0097367">
    <property type="term" value="F:carbohydrate derivative binding"/>
    <property type="evidence" value="ECO:0007669"/>
    <property type="project" value="InterPro"/>
</dbReference>
<keyword evidence="2" id="KW-0413">Isomerase</keyword>
<sequence length="401" mass="42909">MSSGNNASSWSQSTAITELLQQAELKDGLRDTLREILQQPDTWRETANRVKAALPQYAAILDGLQAVILTGSGSSEYAAECARTAFQRLFPVTAQSIGSGALLTDGISVLPQSRPALMIHFARSGDSPESAGALQAMLHDDMRIRQLAVTCNAEGKLAKAAAHDGRLKALTLDARTNDRSLVMTSSFTNMVLAAIGMASHADTEAYVSSAEKLATAAEAILATAFDHFNAQSLQACSRVFYLADPAIFGAAREAALKMTEMTAGRVMTVAETYLGLRHGPMSAIHKDALIVCFLSSDPLVSAYEEDLIRELNAKELGAAKIFIGSSIPQDLVHKEDIVIENEVFSQTSVAFHSLLYVVAGQVLAFYRCLHEGLKPDAPSEGGVINRVVQKFQLHGAAAEQA</sequence>
<dbReference type="InterPro" id="IPR046348">
    <property type="entry name" value="SIS_dom_sf"/>
</dbReference>
<dbReference type="RefSeq" id="WP_083345296.1">
    <property type="nucleotide sequence ID" value="NZ_LT629690.1"/>
</dbReference>
<dbReference type="PANTHER" id="PTHR10937">
    <property type="entry name" value="GLUCOSAMINE--FRUCTOSE-6-PHOSPHATE AMINOTRANSFERASE, ISOMERIZING"/>
    <property type="match status" value="1"/>
</dbReference>
<protein>
    <submittedName>
        <fullName evidence="2">Galactosamine 6-phosphate isomerase AgaS</fullName>
    </submittedName>
</protein>
<feature type="domain" description="SIS" evidence="1">
    <location>
        <begin position="56"/>
        <end position="212"/>
    </location>
</feature>
<dbReference type="GO" id="GO:1901135">
    <property type="term" value="P:carbohydrate derivative metabolic process"/>
    <property type="evidence" value="ECO:0007669"/>
    <property type="project" value="InterPro"/>
</dbReference>
<dbReference type="Gene3D" id="3.40.50.10490">
    <property type="entry name" value="Glucose-6-phosphate isomerase like protein, domain 1"/>
    <property type="match status" value="2"/>
</dbReference>
<dbReference type="EMBL" id="LT629690">
    <property type="protein sequence ID" value="SDF41748.1"/>
    <property type="molecule type" value="Genomic_DNA"/>
</dbReference>
<gene>
    <name evidence="2" type="ORF">SAMN05444167_2344</name>
</gene>
<proteinExistence type="predicted"/>
<feature type="domain" description="SIS" evidence="1">
    <location>
        <begin position="229"/>
        <end position="378"/>
    </location>
</feature>
<evidence type="ECO:0000313" key="3">
    <source>
        <dbReference type="Proteomes" id="UP000182427"/>
    </source>
</evidence>
<name>A0A1G7KWY4_9BACT</name>
<evidence type="ECO:0000259" key="1">
    <source>
        <dbReference type="PROSITE" id="PS51464"/>
    </source>
</evidence>
<reference evidence="2 3" key="1">
    <citation type="submission" date="2016-10" db="EMBL/GenBank/DDBJ databases">
        <authorList>
            <person name="de Groot N.N."/>
        </authorList>
    </citation>
    <scope>NUCLEOTIDE SEQUENCE [LARGE SCALE GENOMIC DNA]</scope>
    <source>
        <strain evidence="2 3">GAS232</strain>
    </source>
</reference>
<dbReference type="AlphaFoldDB" id="A0A1G7KWY4"/>
<dbReference type="OrthoDB" id="9779207at2"/>
<dbReference type="PROSITE" id="PS51464">
    <property type="entry name" value="SIS"/>
    <property type="match status" value="2"/>
</dbReference>
<dbReference type="PANTHER" id="PTHR10937:SF4">
    <property type="entry name" value="GLUCOSAMINE-6-PHOSPHATE DEAMINASE"/>
    <property type="match status" value="1"/>
</dbReference>
<keyword evidence="3" id="KW-1185">Reference proteome</keyword>
<dbReference type="InterPro" id="IPR001347">
    <property type="entry name" value="SIS_dom"/>
</dbReference>
<accession>A0A1G7KWY4</accession>
<evidence type="ECO:0000313" key="2">
    <source>
        <dbReference type="EMBL" id="SDF41748.1"/>
    </source>
</evidence>
<dbReference type="SUPFAM" id="SSF53697">
    <property type="entry name" value="SIS domain"/>
    <property type="match status" value="1"/>
</dbReference>
<organism evidence="2 3">
    <name type="scientific">Terriglobus roseus</name>
    <dbReference type="NCBI Taxonomy" id="392734"/>
    <lineage>
        <taxon>Bacteria</taxon>
        <taxon>Pseudomonadati</taxon>
        <taxon>Acidobacteriota</taxon>
        <taxon>Terriglobia</taxon>
        <taxon>Terriglobales</taxon>
        <taxon>Acidobacteriaceae</taxon>
        <taxon>Terriglobus</taxon>
    </lineage>
</organism>